<dbReference type="Proteomes" id="UP000696931">
    <property type="component" value="Unassembled WGS sequence"/>
</dbReference>
<dbReference type="EMBL" id="JACRIW010000079">
    <property type="protein sequence ID" value="MBI5170039.1"/>
    <property type="molecule type" value="Genomic_DNA"/>
</dbReference>
<keyword evidence="1" id="KW-0732">Signal</keyword>
<dbReference type="InterPro" id="IPR010177">
    <property type="entry name" value="Paired_CXXCH_1"/>
</dbReference>
<dbReference type="InterPro" id="IPR036280">
    <property type="entry name" value="Multihaem_cyt_sf"/>
</dbReference>
<gene>
    <name evidence="3" type="ORF">HZA61_11165</name>
</gene>
<organism evidence="3 4">
    <name type="scientific">Eiseniibacteriota bacterium</name>
    <dbReference type="NCBI Taxonomy" id="2212470"/>
    <lineage>
        <taxon>Bacteria</taxon>
        <taxon>Candidatus Eiseniibacteriota</taxon>
    </lineage>
</organism>
<reference evidence="3" key="1">
    <citation type="submission" date="2020-07" db="EMBL/GenBank/DDBJ databases">
        <title>Huge and variable diversity of episymbiotic CPR bacteria and DPANN archaea in groundwater ecosystems.</title>
        <authorList>
            <person name="He C.Y."/>
            <person name="Keren R."/>
            <person name="Whittaker M."/>
            <person name="Farag I.F."/>
            <person name="Doudna J."/>
            <person name="Cate J.H.D."/>
            <person name="Banfield J.F."/>
        </authorList>
    </citation>
    <scope>NUCLEOTIDE SEQUENCE</scope>
    <source>
        <strain evidence="3">NC_groundwater_1813_Pr3_B-0.1um_71_17</strain>
    </source>
</reference>
<feature type="chain" id="PRO_5037497296" evidence="1">
    <location>
        <begin position="27"/>
        <end position="228"/>
    </location>
</feature>
<evidence type="ECO:0000313" key="4">
    <source>
        <dbReference type="Proteomes" id="UP000696931"/>
    </source>
</evidence>
<name>A0A933WB72_UNCEI</name>
<dbReference type="SUPFAM" id="SSF48695">
    <property type="entry name" value="Multiheme cytochromes"/>
    <property type="match status" value="1"/>
</dbReference>
<feature type="signal peptide" evidence="1">
    <location>
        <begin position="1"/>
        <end position="26"/>
    </location>
</feature>
<proteinExistence type="predicted"/>
<evidence type="ECO:0000313" key="3">
    <source>
        <dbReference type="EMBL" id="MBI5170039.1"/>
    </source>
</evidence>
<protein>
    <submittedName>
        <fullName evidence="3">Cytochrome c3 family protein</fullName>
    </submittedName>
</protein>
<accession>A0A933WB72</accession>
<evidence type="ECO:0000259" key="2">
    <source>
        <dbReference type="Pfam" id="PF09699"/>
    </source>
</evidence>
<dbReference type="NCBIfam" id="TIGR01905">
    <property type="entry name" value="paired_CXXCH_1"/>
    <property type="match status" value="1"/>
</dbReference>
<feature type="domain" description="Doubled CXXCH motif" evidence="2">
    <location>
        <begin position="196"/>
        <end position="226"/>
    </location>
</feature>
<dbReference type="Pfam" id="PF09699">
    <property type="entry name" value="Paired_CXXCH_1"/>
    <property type="match status" value="1"/>
</dbReference>
<dbReference type="AlphaFoldDB" id="A0A933WB72"/>
<sequence>MKHSIRIAAAAGVAVLLVLAVPVVRAQAPGAWPNGTSVVETLHNLSYAASSDRYGPGALRNYGEVCVYCHTPHGGQTSAPLWNRNFSVASYQMYDSGHSSTINMTVDSQPTGVSLACLSCHDGTVGLDVIVNTPNSYTGGAAVGTHMPSNILPNLGTDLRNDHPVSVTYDPTADTYFRSAASVHAAGLQLYGGKVQCGSCHNPHTAANRPFLRISNAGSSLCLTCHIK</sequence>
<comment type="caution">
    <text evidence="3">The sequence shown here is derived from an EMBL/GenBank/DDBJ whole genome shotgun (WGS) entry which is preliminary data.</text>
</comment>
<evidence type="ECO:0000256" key="1">
    <source>
        <dbReference type="SAM" id="SignalP"/>
    </source>
</evidence>